<dbReference type="GO" id="GO:0012505">
    <property type="term" value="C:endomembrane system"/>
    <property type="evidence" value="ECO:0007669"/>
    <property type="project" value="UniProtKB-SubCell"/>
</dbReference>
<dbReference type="FunFam" id="2.60.120.260:FF:000002">
    <property type="entry name" value="Coagulation factor VIII"/>
    <property type="match status" value="1"/>
</dbReference>
<dbReference type="Gene3D" id="2.60.120.260">
    <property type="entry name" value="Galactose-binding domain-like"/>
    <property type="match status" value="2"/>
</dbReference>
<evidence type="ECO:0000256" key="7">
    <source>
        <dbReference type="SAM" id="MobiDB-lite"/>
    </source>
</evidence>
<dbReference type="CDD" id="cd00057">
    <property type="entry name" value="FA58C"/>
    <property type="match status" value="1"/>
</dbReference>
<accession>A0A8D0ENB0</accession>
<evidence type="ECO:0000256" key="4">
    <source>
        <dbReference type="ARBA" id="ARBA00022889"/>
    </source>
</evidence>
<dbReference type="InterPro" id="IPR008979">
    <property type="entry name" value="Galactose-bd-like_sf"/>
</dbReference>
<keyword evidence="6" id="KW-1015">Disulfide bond</keyword>
<dbReference type="PROSITE" id="PS01285">
    <property type="entry name" value="FA58C_1"/>
    <property type="match status" value="1"/>
</dbReference>
<evidence type="ECO:0000256" key="6">
    <source>
        <dbReference type="ARBA" id="ARBA00023157"/>
    </source>
</evidence>
<dbReference type="SUPFAM" id="SSF49785">
    <property type="entry name" value="Galactose-binding domain-like"/>
    <property type="match status" value="2"/>
</dbReference>
<dbReference type="GO" id="GO:0005576">
    <property type="term" value="C:extracellular region"/>
    <property type="evidence" value="ECO:0007669"/>
    <property type="project" value="UniProtKB-SubCell"/>
</dbReference>
<dbReference type="SMART" id="SM00231">
    <property type="entry name" value="FA58C"/>
    <property type="match status" value="1"/>
</dbReference>
<comment type="subcellular location">
    <subcellularLocation>
        <location evidence="1">Endomembrane system</location>
        <topology evidence="1">Peripheral membrane protein</topology>
    </subcellularLocation>
    <subcellularLocation>
        <location evidence="2">Secreted</location>
    </subcellularLocation>
</comment>
<dbReference type="Pfam" id="PF00754">
    <property type="entry name" value="F5_F8_type_C"/>
    <property type="match status" value="1"/>
</dbReference>
<sequence>TSRSSSLFTAKTKGSGAPSKETAVQHKRSVRAIGVIFEGNSDAYGIKENIIDPPIIARYVRVYPTEAYNRPTLRMELLGCEVDGKNGSCCSLPLGMENGEIKNTQITASSVKTSWFNTWDPSLARLNQKGKMNAWRAKSNNNQQWLQIDLLGTKKITAIATQGVKSVSAENFVKTYVILYSDQVLFFQSIQIRMVFSGNENSNGHVKHFFNPPILSRFIRVVPRTWYNGIALRVELYGCDFGGGLAVKRTEESGSS</sequence>
<dbReference type="GO" id="GO:0007155">
    <property type="term" value="P:cell adhesion"/>
    <property type="evidence" value="ECO:0007669"/>
    <property type="project" value="UniProtKB-KW"/>
</dbReference>
<dbReference type="InterPro" id="IPR000421">
    <property type="entry name" value="FA58C"/>
</dbReference>
<keyword evidence="10" id="KW-1185">Reference proteome</keyword>
<evidence type="ECO:0000313" key="9">
    <source>
        <dbReference type="Ensembl" id="ENSSOCP00000002672.1"/>
    </source>
</evidence>
<dbReference type="Ensembl" id="ENSSOCT00000002732.1">
    <property type="protein sequence ID" value="ENSSOCP00000002672.1"/>
    <property type="gene ID" value="ENSSOCG00000002064.1"/>
</dbReference>
<feature type="region of interest" description="Disordered" evidence="7">
    <location>
        <begin position="1"/>
        <end position="24"/>
    </location>
</feature>
<dbReference type="PANTHER" id="PTHR46806:SF5">
    <property type="entry name" value="F5_8 TYPE C DOMAIN-CONTAINING PROTEIN"/>
    <property type="match status" value="1"/>
</dbReference>
<evidence type="ECO:0000259" key="8">
    <source>
        <dbReference type="PROSITE" id="PS50022"/>
    </source>
</evidence>
<keyword evidence="3" id="KW-0964">Secreted</keyword>
<dbReference type="PANTHER" id="PTHR46806">
    <property type="entry name" value="F5/8 TYPE C DOMAIN-CONTAINING PROTEIN"/>
    <property type="match status" value="1"/>
</dbReference>
<reference evidence="9" key="1">
    <citation type="submission" date="2025-08" db="UniProtKB">
        <authorList>
            <consortium name="Ensembl"/>
        </authorList>
    </citation>
    <scope>IDENTIFICATION</scope>
</reference>
<dbReference type="GO" id="GO:0005886">
    <property type="term" value="C:plasma membrane"/>
    <property type="evidence" value="ECO:0007669"/>
    <property type="project" value="TreeGrafter"/>
</dbReference>
<dbReference type="AlphaFoldDB" id="A0A8D0ENB0"/>
<organism evidence="9 10">
    <name type="scientific">Strix occidentalis caurina</name>
    <name type="common">northern spotted owl</name>
    <dbReference type="NCBI Taxonomy" id="311401"/>
    <lineage>
        <taxon>Eukaryota</taxon>
        <taxon>Metazoa</taxon>
        <taxon>Chordata</taxon>
        <taxon>Craniata</taxon>
        <taxon>Vertebrata</taxon>
        <taxon>Euteleostomi</taxon>
        <taxon>Archelosauria</taxon>
        <taxon>Archosauria</taxon>
        <taxon>Dinosauria</taxon>
        <taxon>Saurischia</taxon>
        <taxon>Theropoda</taxon>
        <taxon>Coelurosauria</taxon>
        <taxon>Aves</taxon>
        <taxon>Neognathae</taxon>
        <taxon>Neoaves</taxon>
        <taxon>Telluraves</taxon>
        <taxon>Strigiformes</taxon>
        <taxon>Strigidae</taxon>
        <taxon>Strix</taxon>
    </lineage>
</organism>
<evidence type="ECO:0000313" key="10">
    <source>
        <dbReference type="Proteomes" id="UP000694551"/>
    </source>
</evidence>
<evidence type="ECO:0000256" key="5">
    <source>
        <dbReference type="ARBA" id="ARBA00023136"/>
    </source>
</evidence>
<feature type="domain" description="F5/8 type C" evidence="8">
    <location>
        <begin position="1"/>
        <end position="80"/>
    </location>
</feature>
<evidence type="ECO:0000256" key="1">
    <source>
        <dbReference type="ARBA" id="ARBA00004184"/>
    </source>
</evidence>
<dbReference type="InterPro" id="IPR050633">
    <property type="entry name" value="Neuropilin_MCO_CoagFactor"/>
</dbReference>
<keyword evidence="5" id="KW-0472">Membrane</keyword>
<protein>
    <recommendedName>
        <fullName evidence="8">F5/8 type C domain-containing protein</fullName>
    </recommendedName>
</protein>
<feature type="domain" description="F5/8 type C" evidence="8">
    <location>
        <begin position="89"/>
        <end position="239"/>
    </location>
</feature>
<dbReference type="Proteomes" id="UP000694551">
    <property type="component" value="Unplaced"/>
</dbReference>
<evidence type="ECO:0000256" key="3">
    <source>
        <dbReference type="ARBA" id="ARBA00022525"/>
    </source>
</evidence>
<proteinExistence type="predicted"/>
<evidence type="ECO:0000256" key="2">
    <source>
        <dbReference type="ARBA" id="ARBA00004613"/>
    </source>
</evidence>
<dbReference type="GO" id="GO:0038023">
    <property type="term" value="F:signaling receptor activity"/>
    <property type="evidence" value="ECO:0007669"/>
    <property type="project" value="TreeGrafter"/>
</dbReference>
<reference evidence="9" key="2">
    <citation type="submission" date="2025-09" db="UniProtKB">
        <authorList>
            <consortium name="Ensembl"/>
        </authorList>
    </citation>
    <scope>IDENTIFICATION</scope>
</reference>
<keyword evidence="4" id="KW-0130">Cell adhesion</keyword>
<name>A0A8D0ENB0_STROC</name>
<dbReference type="PROSITE" id="PS01286">
    <property type="entry name" value="FA58C_2"/>
    <property type="match status" value="2"/>
</dbReference>
<dbReference type="PROSITE" id="PS50022">
    <property type="entry name" value="FA58C_3"/>
    <property type="match status" value="2"/>
</dbReference>